<accession>A0ABT2UQU7</accession>
<dbReference type="Proteomes" id="UP001652445">
    <property type="component" value="Unassembled WGS sequence"/>
</dbReference>
<name>A0ABT2UQU7_9BACL</name>
<dbReference type="Pfam" id="PF00583">
    <property type="entry name" value="Acetyltransf_1"/>
    <property type="match status" value="1"/>
</dbReference>
<proteinExistence type="predicted"/>
<evidence type="ECO:0000313" key="4">
    <source>
        <dbReference type="EMBL" id="MCU6797030.1"/>
    </source>
</evidence>
<gene>
    <name evidence="4" type="ORF">OB236_33365</name>
</gene>
<dbReference type="InterPro" id="IPR016181">
    <property type="entry name" value="Acyl_CoA_acyltransferase"/>
</dbReference>
<evidence type="ECO:0000313" key="5">
    <source>
        <dbReference type="Proteomes" id="UP001652445"/>
    </source>
</evidence>
<keyword evidence="2" id="KW-0012">Acyltransferase</keyword>
<evidence type="ECO:0000259" key="3">
    <source>
        <dbReference type="PROSITE" id="PS51186"/>
    </source>
</evidence>
<comment type="caution">
    <text evidence="4">The sequence shown here is derived from an EMBL/GenBank/DDBJ whole genome shotgun (WGS) entry which is preliminary data.</text>
</comment>
<evidence type="ECO:0000256" key="2">
    <source>
        <dbReference type="ARBA" id="ARBA00023315"/>
    </source>
</evidence>
<feature type="domain" description="N-acetyltransferase" evidence="3">
    <location>
        <begin position="1"/>
        <end position="168"/>
    </location>
</feature>
<reference evidence="4 5" key="1">
    <citation type="submission" date="2022-09" db="EMBL/GenBank/DDBJ databases">
        <authorList>
            <person name="Han X.L."/>
            <person name="Wang Q."/>
            <person name="Lu T."/>
        </authorList>
    </citation>
    <scope>NUCLEOTIDE SEQUENCE [LARGE SCALE GENOMIC DNA]</scope>
    <source>
        <strain evidence="4 5">WQ 127069</strain>
    </source>
</reference>
<dbReference type="PROSITE" id="PS51186">
    <property type="entry name" value="GNAT"/>
    <property type="match status" value="1"/>
</dbReference>
<dbReference type="RefSeq" id="WP_262687856.1">
    <property type="nucleotide sequence ID" value="NZ_JAOQIO010000111.1"/>
</dbReference>
<dbReference type="PANTHER" id="PTHR43420">
    <property type="entry name" value="ACETYLTRANSFERASE"/>
    <property type="match status" value="1"/>
</dbReference>
<dbReference type="EMBL" id="JAOQIO010000111">
    <property type="protein sequence ID" value="MCU6797030.1"/>
    <property type="molecule type" value="Genomic_DNA"/>
</dbReference>
<keyword evidence="1" id="KW-0808">Transferase</keyword>
<protein>
    <submittedName>
        <fullName evidence="4">GNAT family N-acetyltransferase</fullName>
    </submittedName>
</protein>
<dbReference type="SUPFAM" id="SSF55729">
    <property type="entry name" value="Acyl-CoA N-acyltransferases (Nat)"/>
    <property type="match status" value="1"/>
</dbReference>
<dbReference type="InterPro" id="IPR000182">
    <property type="entry name" value="GNAT_dom"/>
</dbReference>
<keyword evidence="5" id="KW-1185">Reference proteome</keyword>
<evidence type="ECO:0000256" key="1">
    <source>
        <dbReference type="ARBA" id="ARBA00022679"/>
    </source>
</evidence>
<dbReference type="CDD" id="cd04301">
    <property type="entry name" value="NAT_SF"/>
    <property type="match status" value="1"/>
</dbReference>
<sequence length="173" mass="19763">MNIRYLGPADADIYRQLRLRSLQENPEAFLTTYDIQQAKPLEAFQQNLQRTAMNFTLGCFTKTQELAGIVTFVRESNPKITHKGTIYAMYVCPEYRGQRIGNALLTELIQQAKQCPGLEQINLTVVSTNQAAKKLYESIGFTTYGTERNAMKSHGQYWDDDLMVIHLYPTNSN</sequence>
<dbReference type="Gene3D" id="3.40.630.30">
    <property type="match status" value="1"/>
</dbReference>
<dbReference type="InterPro" id="IPR050680">
    <property type="entry name" value="YpeA/RimI_acetyltransf"/>
</dbReference>
<organism evidence="4 5">
    <name type="scientific">Paenibacillus baimaensis</name>
    <dbReference type="NCBI Taxonomy" id="2982185"/>
    <lineage>
        <taxon>Bacteria</taxon>
        <taxon>Bacillati</taxon>
        <taxon>Bacillota</taxon>
        <taxon>Bacilli</taxon>
        <taxon>Bacillales</taxon>
        <taxon>Paenibacillaceae</taxon>
        <taxon>Paenibacillus</taxon>
    </lineage>
</organism>